<dbReference type="Proteomes" id="UP000245207">
    <property type="component" value="Unassembled WGS sequence"/>
</dbReference>
<gene>
    <name evidence="1" type="ORF">CTI12_AA610990</name>
</gene>
<keyword evidence="2" id="KW-1185">Reference proteome</keyword>
<dbReference type="PANTHER" id="PTHR39741:SF14">
    <property type="entry name" value="F-BOX DOMAIN-CONTAINING PROTEIN"/>
    <property type="match status" value="1"/>
</dbReference>
<name>A0A2U1KET6_ARTAN</name>
<evidence type="ECO:0000313" key="1">
    <source>
        <dbReference type="EMBL" id="PWA35286.1"/>
    </source>
</evidence>
<dbReference type="EMBL" id="PKPP01020305">
    <property type="protein sequence ID" value="PWA35286.1"/>
    <property type="molecule type" value="Genomic_DNA"/>
</dbReference>
<proteinExistence type="predicted"/>
<protein>
    <submittedName>
        <fullName evidence="1">Uncharacterized protein</fullName>
    </submittedName>
</protein>
<dbReference type="AlphaFoldDB" id="A0A2U1KET6"/>
<comment type="caution">
    <text evidence="1">The sequence shown here is derived from an EMBL/GenBank/DDBJ whole genome shotgun (WGS) entry which is preliminary data.</text>
</comment>
<evidence type="ECO:0000313" key="2">
    <source>
        <dbReference type="Proteomes" id="UP000245207"/>
    </source>
</evidence>
<sequence>MKTRTAARRNTFSGPSFDKEIPNSDGTSCLIIIIVHSISNVWTYHPKLSHWFRESKVSYRSSHCLSLYYVNCGFLQIDLLGRVQKKQSVGKYYIRVAHVQATGRQLSPMFSLDISEQSNTLLYNDEEFQHTAKIVTQAPKTFCDVTMLPLHPSLLKFQIRLDMLKSITP</sequence>
<dbReference type="OrthoDB" id="63379at2759"/>
<dbReference type="InterPro" id="IPR055336">
    <property type="entry name" value="At4g00755-like"/>
</dbReference>
<reference evidence="1 2" key="1">
    <citation type="journal article" date="2018" name="Mol. Plant">
        <title>The genome of Artemisia annua provides insight into the evolution of Asteraceae family and artemisinin biosynthesis.</title>
        <authorList>
            <person name="Shen Q."/>
            <person name="Zhang L."/>
            <person name="Liao Z."/>
            <person name="Wang S."/>
            <person name="Yan T."/>
            <person name="Shi P."/>
            <person name="Liu M."/>
            <person name="Fu X."/>
            <person name="Pan Q."/>
            <person name="Wang Y."/>
            <person name="Lv Z."/>
            <person name="Lu X."/>
            <person name="Zhang F."/>
            <person name="Jiang W."/>
            <person name="Ma Y."/>
            <person name="Chen M."/>
            <person name="Hao X."/>
            <person name="Li L."/>
            <person name="Tang Y."/>
            <person name="Lv G."/>
            <person name="Zhou Y."/>
            <person name="Sun X."/>
            <person name="Brodelius P.E."/>
            <person name="Rose J.K.C."/>
            <person name="Tang K."/>
        </authorList>
    </citation>
    <scope>NUCLEOTIDE SEQUENCE [LARGE SCALE GENOMIC DNA]</scope>
    <source>
        <strain evidence="2">cv. Huhao1</strain>
        <tissue evidence="1">Leaf</tissue>
    </source>
</reference>
<organism evidence="1 2">
    <name type="scientific">Artemisia annua</name>
    <name type="common">Sweet wormwood</name>
    <dbReference type="NCBI Taxonomy" id="35608"/>
    <lineage>
        <taxon>Eukaryota</taxon>
        <taxon>Viridiplantae</taxon>
        <taxon>Streptophyta</taxon>
        <taxon>Embryophyta</taxon>
        <taxon>Tracheophyta</taxon>
        <taxon>Spermatophyta</taxon>
        <taxon>Magnoliopsida</taxon>
        <taxon>eudicotyledons</taxon>
        <taxon>Gunneridae</taxon>
        <taxon>Pentapetalae</taxon>
        <taxon>asterids</taxon>
        <taxon>campanulids</taxon>
        <taxon>Asterales</taxon>
        <taxon>Asteraceae</taxon>
        <taxon>Asteroideae</taxon>
        <taxon>Anthemideae</taxon>
        <taxon>Artemisiinae</taxon>
        <taxon>Artemisia</taxon>
    </lineage>
</organism>
<accession>A0A2U1KET6</accession>
<dbReference type="PANTHER" id="PTHR39741">
    <property type="entry name" value="F-BOX DOMAIN CONTAINING PROTEIN, EXPRESSED"/>
    <property type="match status" value="1"/>
</dbReference>